<dbReference type="AlphaFoldDB" id="A0A3L9YL85"/>
<reference evidence="1 2" key="1">
    <citation type="submission" date="2018-10" db="EMBL/GenBank/DDBJ databases">
        <authorList>
            <person name="Jung H.S."/>
            <person name="Jeon C.O."/>
        </authorList>
    </citation>
    <scope>NUCLEOTIDE SEQUENCE [LARGE SCALE GENOMIC DNA]</scope>
    <source>
        <strain evidence="1 2">MA-7-27</strain>
    </source>
</reference>
<sequence>MTLAHRSRSLMTLLTRQGEDLRNGDLAGLARSTPALAQALEQLRRTPPAETDEEALQSLRRAARHNAELLGAALRGVKAARAMLAQKPDVSFTGYDASGRTAQIGAARPSLERRR</sequence>
<organism evidence="1 2">
    <name type="scientific">Rhodophyticola porphyridii</name>
    <dbReference type="NCBI Taxonomy" id="1852017"/>
    <lineage>
        <taxon>Bacteria</taxon>
        <taxon>Pseudomonadati</taxon>
        <taxon>Pseudomonadota</taxon>
        <taxon>Alphaproteobacteria</taxon>
        <taxon>Rhodobacterales</taxon>
        <taxon>Roseobacteraceae</taxon>
        <taxon>Rhodophyticola</taxon>
    </lineage>
</organism>
<dbReference type="Proteomes" id="UP000281343">
    <property type="component" value="Unassembled WGS sequence"/>
</dbReference>
<comment type="caution">
    <text evidence="1">The sequence shown here is derived from an EMBL/GenBank/DDBJ whole genome shotgun (WGS) entry which is preliminary data.</text>
</comment>
<protein>
    <recommendedName>
        <fullName evidence="3">Flagellar protein FlgN</fullName>
    </recommendedName>
</protein>
<proteinExistence type="predicted"/>
<evidence type="ECO:0008006" key="3">
    <source>
        <dbReference type="Google" id="ProtNLM"/>
    </source>
</evidence>
<gene>
    <name evidence="1" type="ORF">D9R08_00635</name>
</gene>
<evidence type="ECO:0000313" key="2">
    <source>
        <dbReference type="Proteomes" id="UP000281343"/>
    </source>
</evidence>
<accession>A0A3L9YL85</accession>
<evidence type="ECO:0000313" key="1">
    <source>
        <dbReference type="EMBL" id="RMA43490.1"/>
    </source>
</evidence>
<dbReference type="EMBL" id="RCNT01000001">
    <property type="protein sequence ID" value="RMA43490.1"/>
    <property type="molecule type" value="Genomic_DNA"/>
</dbReference>
<keyword evidence="2" id="KW-1185">Reference proteome</keyword>
<name>A0A3L9YL85_9RHOB</name>